<dbReference type="EMBL" id="JAANXD010000001">
    <property type="protein sequence ID" value="MBS1256984.1"/>
    <property type="molecule type" value="Genomic_DNA"/>
</dbReference>
<evidence type="ECO:0000313" key="3">
    <source>
        <dbReference type="Proteomes" id="UP000722750"/>
    </source>
</evidence>
<organism evidence="2 3">
    <name type="scientific">Candidatus Scalindua arabica</name>
    <dbReference type="NCBI Taxonomy" id="1127984"/>
    <lineage>
        <taxon>Bacteria</taxon>
        <taxon>Pseudomonadati</taxon>
        <taxon>Planctomycetota</taxon>
        <taxon>Candidatus Brocadiia</taxon>
        <taxon>Candidatus Brocadiales</taxon>
        <taxon>Candidatus Scalinduaceae</taxon>
        <taxon>Candidatus Scalindua</taxon>
    </lineage>
</organism>
<sequence length="179" mass="20501">MYCLLRKKIFFLFSLTIAMVIVFATFSQKNVLAGKNVHSFHLPSVFKQGSDVRNREISFDVKYPGDIKIDASWGLDHKKPLIRKLRITLYDQEGNSLVSKKDVSPVHLVYTYTQEHFNKARFLGNTFRIEISKSPFKTINGSVEIITPGKKATQEKDPIKDRGPFGTLVEEETEEDSEE</sequence>
<feature type="region of interest" description="Disordered" evidence="1">
    <location>
        <begin position="149"/>
        <end position="179"/>
    </location>
</feature>
<evidence type="ECO:0000256" key="1">
    <source>
        <dbReference type="SAM" id="MobiDB-lite"/>
    </source>
</evidence>
<feature type="compositionally biased region" description="Basic and acidic residues" evidence="1">
    <location>
        <begin position="152"/>
        <end position="163"/>
    </location>
</feature>
<evidence type="ECO:0000313" key="2">
    <source>
        <dbReference type="EMBL" id="MBS1256984.1"/>
    </source>
</evidence>
<reference evidence="2" key="1">
    <citation type="journal article" date="2021" name="ISME J.">
        <title>Fine-scale metabolic discontinuity in a stratified prokaryote microbiome of a Red Sea deep halocline.</title>
        <authorList>
            <person name="Michoud G."/>
            <person name="Ngugi D.K."/>
            <person name="Barozzi A."/>
            <person name="Merlino G."/>
            <person name="Calleja M.L."/>
            <person name="Delgado-Huertas A."/>
            <person name="Moran X.A.G."/>
            <person name="Daffonchio D."/>
        </authorList>
    </citation>
    <scope>NUCLEOTIDE SEQUENCE</scope>
    <source>
        <strain evidence="2">SuakinDeep_MAG55_1</strain>
    </source>
</reference>
<comment type="caution">
    <text evidence="2">The sequence shown here is derived from an EMBL/GenBank/DDBJ whole genome shotgun (WGS) entry which is preliminary data.</text>
</comment>
<gene>
    <name evidence="2" type="ORF">MAG551_00019</name>
</gene>
<proteinExistence type="predicted"/>
<name>A0A941VY37_9BACT</name>
<protein>
    <submittedName>
        <fullName evidence="2">Uncharacterized protein</fullName>
    </submittedName>
</protein>
<feature type="compositionally biased region" description="Acidic residues" evidence="1">
    <location>
        <begin position="169"/>
        <end position="179"/>
    </location>
</feature>
<dbReference type="Proteomes" id="UP000722750">
    <property type="component" value="Unassembled WGS sequence"/>
</dbReference>
<dbReference type="AlphaFoldDB" id="A0A941VY37"/>
<accession>A0A941VY37</accession>